<dbReference type="GO" id="GO:0070043">
    <property type="term" value="F:rRNA (guanine-N7-)-methyltransferase activity"/>
    <property type="evidence" value="ECO:0007669"/>
    <property type="project" value="UniProtKB-UniRule"/>
</dbReference>
<dbReference type="Proteomes" id="UP000027142">
    <property type="component" value="Chromosome"/>
</dbReference>
<protein>
    <recommendedName>
        <fullName evidence="6">Ribosomal RNA small subunit methyltransferase G</fullName>
        <ecNumber evidence="6">2.1.1.-</ecNumber>
    </recommendedName>
    <alternativeName>
        <fullName evidence="6">16S rRNA 7-methylguanosine methyltransferase</fullName>
        <shortName evidence="6">16S rRNA m7G methyltransferase</shortName>
    </alternativeName>
</protein>
<dbReference type="NCBIfam" id="TIGR00138">
    <property type="entry name" value="rsmG_gidB"/>
    <property type="match status" value="1"/>
</dbReference>
<evidence type="ECO:0000256" key="6">
    <source>
        <dbReference type="HAMAP-Rule" id="MF_00074"/>
    </source>
</evidence>
<dbReference type="FunFam" id="3.40.50.150:FF:000041">
    <property type="entry name" value="Ribosomal RNA small subunit methyltransferase G"/>
    <property type="match status" value="1"/>
</dbReference>
<keyword evidence="3 6" id="KW-0489">Methyltransferase</keyword>
<feature type="binding site" evidence="6">
    <location>
        <begin position="127"/>
        <end position="128"/>
    </location>
    <ligand>
        <name>S-adenosyl-L-methionine</name>
        <dbReference type="ChEBI" id="CHEBI:59789"/>
    </ligand>
</feature>
<dbReference type="CDD" id="cd02440">
    <property type="entry name" value="AdoMet_MTases"/>
    <property type="match status" value="1"/>
</dbReference>
<dbReference type="PANTHER" id="PTHR31760:SF0">
    <property type="entry name" value="S-ADENOSYL-L-METHIONINE-DEPENDENT METHYLTRANSFERASES SUPERFAMILY PROTEIN"/>
    <property type="match status" value="1"/>
</dbReference>
<dbReference type="InterPro" id="IPR029063">
    <property type="entry name" value="SAM-dependent_MTases_sf"/>
</dbReference>
<dbReference type="EC" id="2.1.1.-" evidence="6"/>
<dbReference type="STRING" id="1246626.BleG1_3990"/>
<comment type="similarity">
    <text evidence="6">Belongs to the methyltransferase superfamily. RNA methyltransferase RsmG family.</text>
</comment>
<feature type="binding site" evidence="6">
    <location>
        <position position="146"/>
    </location>
    <ligand>
        <name>S-adenosyl-L-methionine</name>
        <dbReference type="ChEBI" id="CHEBI:59789"/>
    </ligand>
</feature>
<dbReference type="PANTHER" id="PTHR31760">
    <property type="entry name" value="S-ADENOSYL-L-METHIONINE-DEPENDENT METHYLTRANSFERASES SUPERFAMILY PROTEIN"/>
    <property type="match status" value="1"/>
</dbReference>
<proteinExistence type="inferred from homology"/>
<dbReference type="HAMAP" id="MF_00074">
    <property type="entry name" value="16SrRNA_methyltr_G"/>
    <property type="match status" value="1"/>
</dbReference>
<gene>
    <name evidence="6" type="primary">rsmG</name>
    <name evidence="7" type="ORF">BleG1_3990</name>
</gene>
<accession>A0A060M258</accession>
<dbReference type="GO" id="GO:0005829">
    <property type="term" value="C:cytosol"/>
    <property type="evidence" value="ECO:0007669"/>
    <property type="project" value="TreeGrafter"/>
</dbReference>
<reference evidence="7 8" key="1">
    <citation type="journal article" date="2014" name="Gene">
        <title>A comparative genomic analysis of the alkalitolerant soil bacterium Bacillus lehensis G1.</title>
        <authorList>
            <person name="Noor Y.M."/>
            <person name="Samsulrizal N.H."/>
            <person name="Jema'on N.A."/>
            <person name="Low K.O."/>
            <person name="Ramli A.N."/>
            <person name="Alias N.I."/>
            <person name="Damis S.I."/>
            <person name="Fuzi S.F."/>
            <person name="Isa M.N."/>
            <person name="Murad A.M."/>
            <person name="Raih M.F."/>
            <person name="Bakar F.D."/>
            <person name="Najimudin N."/>
            <person name="Mahadi N.M."/>
            <person name="Illias R.M."/>
        </authorList>
    </citation>
    <scope>NUCLEOTIDE SEQUENCE [LARGE SCALE GENOMIC DNA]</scope>
    <source>
        <strain evidence="7 8">G1</strain>
    </source>
</reference>
<evidence type="ECO:0000256" key="5">
    <source>
        <dbReference type="ARBA" id="ARBA00022691"/>
    </source>
</evidence>
<dbReference type="HOGENOM" id="CLU_065341_0_2_9"/>
<sequence length="237" mass="26719">MSYEKFPELLAEKNIVLSSTQEEQFNRYFELLVEWNEKINLTAIVAKDDVYLKHFYDSLTPSFYFPFTNQSVLDIGAGAGFPSLPLKILYPDLHVSIIDSLNKRIGFLTFLADELGLTNVSFYHDRAELAGKNAMHRENYDIVTARAVARMSVLAELCLPFVKVDGSFIALKAAGANQELNDGEKAITTMGGKIESNHFFSLPVEQSDRHIVTIKKIKTTPKKYPRKPGMPNKQPIV</sequence>
<dbReference type="Pfam" id="PF02527">
    <property type="entry name" value="GidB"/>
    <property type="match status" value="1"/>
</dbReference>
<keyword evidence="4 6" id="KW-0808">Transferase</keyword>
<dbReference type="PIRSF" id="PIRSF003078">
    <property type="entry name" value="GidB"/>
    <property type="match status" value="1"/>
</dbReference>
<comment type="caution">
    <text evidence="6">Lacks conserved residue(s) required for the propagation of feature annotation.</text>
</comment>
<comment type="function">
    <text evidence="6">Specifically methylates the N7 position of guanine in position 535 of 16S rRNA.</text>
</comment>
<keyword evidence="1 6" id="KW-0963">Cytoplasm</keyword>
<evidence type="ECO:0000313" key="7">
    <source>
        <dbReference type="EMBL" id="AIC96532.1"/>
    </source>
</evidence>
<dbReference type="Gene3D" id="3.40.50.150">
    <property type="entry name" value="Vaccinia Virus protein VP39"/>
    <property type="match status" value="1"/>
</dbReference>
<feature type="binding site" evidence="6">
    <location>
        <position position="76"/>
    </location>
    <ligand>
        <name>S-adenosyl-L-methionine</name>
        <dbReference type="ChEBI" id="CHEBI:59789"/>
    </ligand>
</feature>
<keyword evidence="5 6" id="KW-0949">S-adenosyl-L-methionine</keyword>
<dbReference type="SUPFAM" id="SSF53335">
    <property type="entry name" value="S-adenosyl-L-methionine-dependent methyltransferases"/>
    <property type="match status" value="1"/>
</dbReference>
<dbReference type="KEGG" id="ble:BleG1_3990"/>
<dbReference type="AlphaFoldDB" id="A0A060M258"/>
<organism evidence="7 8">
    <name type="scientific">Shouchella lehensis G1</name>
    <dbReference type="NCBI Taxonomy" id="1246626"/>
    <lineage>
        <taxon>Bacteria</taxon>
        <taxon>Bacillati</taxon>
        <taxon>Bacillota</taxon>
        <taxon>Bacilli</taxon>
        <taxon>Bacillales</taxon>
        <taxon>Bacillaceae</taxon>
        <taxon>Shouchella</taxon>
    </lineage>
</organism>
<dbReference type="eggNOG" id="COG0357">
    <property type="taxonomic scope" value="Bacteria"/>
</dbReference>
<dbReference type="RefSeq" id="WP_038484724.1">
    <property type="nucleotide sequence ID" value="NZ_CP003923.1"/>
</dbReference>
<comment type="subcellular location">
    <subcellularLocation>
        <location evidence="6">Cytoplasm</location>
    </subcellularLocation>
</comment>
<evidence type="ECO:0000256" key="4">
    <source>
        <dbReference type="ARBA" id="ARBA00022679"/>
    </source>
</evidence>
<evidence type="ECO:0000313" key="8">
    <source>
        <dbReference type="Proteomes" id="UP000027142"/>
    </source>
</evidence>
<keyword evidence="2 6" id="KW-0698">rRNA processing</keyword>
<keyword evidence="8" id="KW-1185">Reference proteome</keyword>
<evidence type="ECO:0000256" key="3">
    <source>
        <dbReference type="ARBA" id="ARBA00022603"/>
    </source>
</evidence>
<dbReference type="PATRIC" id="fig|1246626.3.peg.3981"/>
<dbReference type="InterPro" id="IPR003682">
    <property type="entry name" value="rRNA_ssu_MeTfrase_G"/>
</dbReference>
<dbReference type="OrthoDB" id="9808773at2"/>
<dbReference type="EMBL" id="CP003923">
    <property type="protein sequence ID" value="AIC96532.1"/>
    <property type="molecule type" value="Genomic_DNA"/>
</dbReference>
<name>A0A060M258_9BACI</name>
<feature type="binding site" evidence="6">
    <location>
        <position position="81"/>
    </location>
    <ligand>
        <name>S-adenosyl-L-methionine</name>
        <dbReference type="ChEBI" id="CHEBI:59789"/>
    </ligand>
</feature>
<evidence type="ECO:0000256" key="1">
    <source>
        <dbReference type="ARBA" id="ARBA00022490"/>
    </source>
</evidence>
<evidence type="ECO:0000256" key="2">
    <source>
        <dbReference type="ARBA" id="ARBA00022552"/>
    </source>
</evidence>